<organism evidence="2 3">
    <name type="scientific">Kribbella flavida (strain DSM 17836 / JCM 10339 / NBRC 14399)</name>
    <dbReference type="NCBI Taxonomy" id="479435"/>
    <lineage>
        <taxon>Bacteria</taxon>
        <taxon>Bacillati</taxon>
        <taxon>Actinomycetota</taxon>
        <taxon>Actinomycetes</taxon>
        <taxon>Propionibacteriales</taxon>
        <taxon>Kribbellaceae</taxon>
        <taxon>Kribbella</taxon>
    </lineage>
</organism>
<dbReference type="AlphaFoldDB" id="D2PVH5"/>
<dbReference type="Gene3D" id="3.30.200.20">
    <property type="entry name" value="Phosphorylase Kinase, domain 1"/>
    <property type="match status" value="1"/>
</dbReference>
<accession>D2PVH5</accession>
<sequence length="313" mass="33909">MRRWMREDFGFAVVELTPVHTGADLAADVWKALTTDSLYAVKWSGGGTDAGPLAAAYLADRGVKGVPAPVRTRDGQLWSMREGRRLTVAPWVKGRQAAETGLSDEQWTAYGVLLAEVHSTGPSEQLQRVLPRLNPINARMPALARQLHQRLTTAAPADEIEAELADVWAANHDTIARLLELAATLQPPQTTRVICHADPHLGNVITTGTAIHLIDWDDVVLAPREQDLLFLLGGMGSLGPTSPAQREAFFAGYGPVELDPDNLQYYRHARALEDVALWAEQAITGPDRADSLTILRGVLGPDGLAPKACSSQL</sequence>
<keyword evidence="3" id="KW-1185">Reference proteome</keyword>
<dbReference type="Proteomes" id="UP000007967">
    <property type="component" value="Chromosome"/>
</dbReference>
<dbReference type="Gene3D" id="1.20.58.840">
    <property type="match status" value="1"/>
</dbReference>
<protein>
    <submittedName>
        <fullName evidence="2">Aminoglycoside phosphotransferase</fullName>
    </submittedName>
</protein>
<dbReference type="eggNOG" id="COG2334">
    <property type="taxonomic scope" value="Bacteria"/>
</dbReference>
<evidence type="ECO:0000313" key="2">
    <source>
        <dbReference type="EMBL" id="ADB35215.1"/>
    </source>
</evidence>
<dbReference type="KEGG" id="kfl:Kfla_6212"/>
<dbReference type="InterPro" id="IPR002575">
    <property type="entry name" value="Aminoglycoside_PTrfase"/>
</dbReference>
<dbReference type="GO" id="GO:0016740">
    <property type="term" value="F:transferase activity"/>
    <property type="evidence" value="ECO:0007669"/>
    <property type="project" value="UniProtKB-KW"/>
</dbReference>
<dbReference type="SUPFAM" id="SSF56112">
    <property type="entry name" value="Protein kinase-like (PK-like)"/>
    <property type="match status" value="1"/>
</dbReference>
<gene>
    <name evidence="2" type="ordered locus">Kfla_6212</name>
</gene>
<evidence type="ECO:0000313" key="3">
    <source>
        <dbReference type="Proteomes" id="UP000007967"/>
    </source>
</evidence>
<dbReference type="HOGENOM" id="CLU_068889_0_0_11"/>
<reference evidence="2 3" key="2">
    <citation type="journal article" date="2010" name="Stand. Genomic Sci.">
        <title>Complete genome sequence of Kribbella flavida type strain (IFO 14399).</title>
        <authorList>
            <person name="Pukall R."/>
            <person name="Lapidus A."/>
            <person name="Glavina Del Rio T."/>
            <person name="Copeland A."/>
            <person name="Tice H."/>
            <person name="Cheng J.-F."/>
            <person name="Lucas S."/>
            <person name="Chen F."/>
            <person name="Nolan M."/>
            <person name="LaButti K."/>
            <person name="Pati A."/>
            <person name="Ivanova N."/>
            <person name="Mavrommatis K."/>
            <person name="Mikhailova N."/>
            <person name="Pitluck S."/>
            <person name="Bruce D."/>
            <person name="Goodwin L."/>
            <person name="Land M."/>
            <person name="Hauser L."/>
            <person name="Chang Y.-J."/>
            <person name="Jeffries C.D."/>
            <person name="Chen A."/>
            <person name="Palaniappan K."/>
            <person name="Chain P."/>
            <person name="Rohde M."/>
            <person name="Goeker M."/>
            <person name="Bristow J."/>
            <person name="Eisen J.A."/>
            <person name="Markowitz V."/>
            <person name="Hugenholtz P."/>
            <person name="Kyrpides N.C."/>
            <person name="Klenk H.-P."/>
            <person name="Brettin T."/>
        </authorList>
    </citation>
    <scope>NUCLEOTIDE SEQUENCE [LARGE SCALE GENOMIC DNA]</scope>
    <source>
        <strain evidence="3">DSM 17836 / JCM 10339 / NBRC 14399</strain>
    </source>
</reference>
<proteinExistence type="predicted"/>
<dbReference type="STRING" id="479435.Kfla_6212"/>
<dbReference type="Pfam" id="PF01636">
    <property type="entry name" value="APH"/>
    <property type="match status" value="1"/>
</dbReference>
<keyword evidence="2" id="KW-0808">Transferase</keyword>
<name>D2PVH5_KRIFD</name>
<dbReference type="Gene3D" id="1.10.510.10">
    <property type="entry name" value="Transferase(Phosphotransferase) domain 1"/>
    <property type="match status" value="1"/>
</dbReference>
<dbReference type="EMBL" id="CP001736">
    <property type="protein sequence ID" value="ADB35215.1"/>
    <property type="molecule type" value="Genomic_DNA"/>
</dbReference>
<feature type="domain" description="Aminoglycoside phosphotransferase" evidence="1">
    <location>
        <begin position="56"/>
        <end position="259"/>
    </location>
</feature>
<evidence type="ECO:0000259" key="1">
    <source>
        <dbReference type="Pfam" id="PF01636"/>
    </source>
</evidence>
<dbReference type="InterPro" id="IPR011009">
    <property type="entry name" value="Kinase-like_dom_sf"/>
</dbReference>
<reference evidence="3" key="1">
    <citation type="submission" date="2009-09" db="EMBL/GenBank/DDBJ databases">
        <title>The complete genome of Kribbella flavida DSM 17836.</title>
        <authorList>
            <consortium name="US DOE Joint Genome Institute (JGI-PGF)"/>
            <person name="Lucas S."/>
            <person name="Copeland A."/>
            <person name="Lapidus A."/>
            <person name="Glavina del Rio T."/>
            <person name="Dalin E."/>
            <person name="Tice H."/>
            <person name="Bruce D."/>
            <person name="Goodwin L."/>
            <person name="Pitluck S."/>
            <person name="Kyrpides N."/>
            <person name="Mavromatis K."/>
            <person name="Ivanova N."/>
            <person name="Saunders E."/>
            <person name="Brettin T."/>
            <person name="Detter J.C."/>
            <person name="Han C."/>
            <person name="Larimer F."/>
            <person name="Land M."/>
            <person name="Hauser L."/>
            <person name="Markowitz V."/>
            <person name="Cheng J.-F."/>
            <person name="Hugenholtz P."/>
            <person name="Woyke T."/>
            <person name="Wu D."/>
            <person name="Pukall R."/>
            <person name="Klenk H.-P."/>
            <person name="Eisen J.A."/>
        </authorList>
    </citation>
    <scope>NUCLEOTIDE SEQUENCE [LARGE SCALE GENOMIC DNA]</scope>
    <source>
        <strain evidence="3">DSM 17836 / JCM 10339 / NBRC 14399</strain>
    </source>
</reference>